<dbReference type="GO" id="GO:0005737">
    <property type="term" value="C:cytoplasm"/>
    <property type="evidence" value="ECO:0007669"/>
    <property type="project" value="TreeGrafter"/>
</dbReference>
<dbReference type="GO" id="GO:0044550">
    <property type="term" value="P:secondary metabolite biosynthetic process"/>
    <property type="evidence" value="ECO:0007669"/>
    <property type="project" value="TreeGrafter"/>
</dbReference>
<sequence length="411" mass="44399">MLFKTILATTVAASLALAAPLEARNVTSSYFTPSNTWQYSVNDGAITSASSLVEVYKSTGNGGKDQSALVTFTYPAAAKGKQCQLEFHLPANANPAGSKKIDVFSSSKPAPGPTSGWGPGNHRNSHIGRLSVVAGGAATWDATYGPSLAVKTPCKAPGTVEAFELVGVWDFDSINWNPSSDISHLADVLQISCQSRVFQHAAYNFDVSIADIFGTMARGSWLCYASDHHRDSDLAGAITSLRATHVCLTPTLLAQLLPTDVPSLRYVPVGGESLNKADVVTWAGRVSLNHIYGTTESTIWCTLNNDLHQQSDPTNIGRSFGCITWITSPTDHDQLVPVSAIGELLIEGPILARGYLNEEATQKSFIRDPRWLKTFRTDENARFYKIGDLVRYGTDGSIQFIGRKDTQVKLQ</sequence>
<reference evidence="6 7" key="1">
    <citation type="journal article" date="2018" name="PLoS Pathog.">
        <title>Evolution of structural diversity of trichothecenes, a family of toxins produced by plant pathogenic and entomopathogenic fungi.</title>
        <authorList>
            <person name="Proctor R.H."/>
            <person name="McCormick S.P."/>
            <person name="Kim H.S."/>
            <person name="Cardoza R.E."/>
            <person name="Stanley A.M."/>
            <person name="Lindo L."/>
            <person name="Kelly A."/>
            <person name="Brown D.W."/>
            <person name="Lee T."/>
            <person name="Vaughan M.M."/>
            <person name="Alexander N.J."/>
            <person name="Busman M."/>
            <person name="Gutierrez S."/>
        </authorList>
    </citation>
    <scope>NUCLEOTIDE SEQUENCE [LARGE SCALE GENOMIC DNA]</scope>
    <source>
        <strain evidence="6 7">NRRL 13405</strain>
    </source>
</reference>
<dbReference type="InterPro" id="IPR018620">
    <property type="entry name" value="Ubiquitin3-bd_protein_But2_C"/>
</dbReference>
<evidence type="ECO:0000256" key="1">
    <source>
        <dbReference type="ARBA" id="ARBA00022450"/>
    </source>
</evidence>
<keyword evidence="2" id="KW-0597">Phosphoprotein</keyword>
<evidence type="ECO:0000259" key="4">
    <source>
        <dbReference type="Pfam" id="PF00501"/>
    </source>
</evidence>
<dbReference type="Pfam" id="PF00501">
    <property type="entry name" value="AMP-binding"/>
    <property type="match status" value="1"/>
</dbReference>
<evidence type="ECO:0000256" key="3">
    <source>
        <dbReference type="SAM" id="SignalP"/>
    </source>
</evidence>
<feature type="signal peptide" evidence="3">
    <location>
        <begin position="1"/>
        <end position="18"/>
    </location>
</feature>
<proteinExistence type="predicted"/>
<dbReference type="PANTHER" id="PTHR45527:SF1">
    <property type="entry name" value="FATTY ACID SYNTHASE"/>
    <property type="match status" value="1"/>
</dbReference>
<accession>A0A395M656</accession>
<organism evidence="6 7">
    <name type="scientific">Fusarium flagelliforme</name>
    <dbReference type="NCBI Taxonomy" id="2675880"/>
    <lineage>
        <taxon>Eukaryota</taxon>
        <taxon>Fungi</taxon>
        <taxon>Dikarya</taxon>
        <taxon>Ascomycota</taxon>
        <taxon>Pezizomycotina</taxon>
        <taxon>Sordariomycetes</taxon>
        <taxon>Hypocreomycetidae</taxon>
        <taxon>Hypocreales</taxon>
        <taxon>Nectriaceae</taxon>
        <taxon>Fusarium</taxon>
        <taxon>Fusarium incarnatum-equiseti species complex</taxon>
    </lineage>
</organism>
<gene>
    <name evidence="6" type="ORF">FIE12Z_12388</name>
</gene>
<dbReference type="GO" id="GO:0043041">
    <property type="term" value="P:amino acid activation for nonribosomal peptide biosynthetic process"/>
    <property type="evidence" value="ECO:0007669"/>
    <property type="project" value="TreeGrafter"/>
</dbReference>
<dbReference type="Pfam" id="PF09792">
    <property type="entry name" value="But2"/>
    <property type="match status" value="1"/>
</dbReference>
<dbReference type="InterPro" id="IPR000873">
    <property type="entry name" value="AMP-dep_synth/lig_dom"/>
</dbReference>
<protein>
    <submittedName>
        <fullName evidence="6">Putative peptide synthetase</fullName>
    </submittedName>
</protein>
<evidence type="ECO:0000313" key="6">
    <source>
        <dbReference type="EMBL" id="RFN43374.1"/>
    </source>
</evidence>
<dbReference type="SUPFAM" id="SSF56801">
    <property type="entry name" value="Acetyl-CoA synthetase-like"/>
    <property type="match status" value="1"/>
</dbReference>
<dbReference type="InterPro" id="IPR042099">
    <property type="entry name" value="ANL_N_sf"/>
</dbReference>
<dbReference type="Proteomes" id="UP000265631">
    <property type="component" value="Unassembled WGS sequence"/>
</dbReference>
<evidence type="ECO:0000259" key="5">
    <source>
        <dbReference type="Pfam" id="PF09792"/>
    </source>
</evidence>
<dbReference type="STRING" id="2594813.A0A395M656"/>
<dbReference type="PANTHER" id="PTHR45527">
    <property type="entry name" value="NONRIBOSOMAL PEPTIDE SYNTHETASE"/>
    <property type="match status" value="1"/>
</dbReference>
<feature type="domain" description="Ubiquitin 3 binding protein But2 C-terminal" evidence="5">
    <location>
        <begin position="64"/>
        <end position="168"/>
    </location>
</feature>
<keyword evidence="7" id="KW-1185">Reference proteome</keyword>
<dbReference type="EMBL" id="PXXK01000587">
    <property type="protein sequence ID" value="RFN43374.1"/>
    <property type="molecule type" value="Genomic_DNA"/>
</dbReference>
<feature type="chain" id="PRO_5017198163" evidence="3">
    <location>
        <begin position="19"/>
        <end position="411"/>
    </location>
</feature>
<name>A0A395M656_9HYPO</name>
<keyword evidence="1" id="KW-0596">Phosphopantetheine</keyword>
<evidence type="ECO:0000256" key="2">
    <source>
        <dbReference type="ARBA" id="ARBA00022553"/>
    </source>
</evidence>
<dbReference type="Gene3D" id="3.40.50.12780">
    <property type="entry name" value="N-terminal domain of ligase-like"/>
    <property type="match status" value="1"/>
</dbReference>
<feature type="domain" description="AMP-dependent synthetase/ligase" evidence="4">
    <location>
        <begin position="194"/>
        <end position="356"/>
    </location>
</feature>
<dbReference type="AlphaFoldDB" id="A0A395M656"/>
<keyword evidence="3" id="KW-0732">Signal</keyword>
<comment type="caution">
    <text evidence="6">The sequence shown here is derived from an EMBL/GenBank/DDBJ whole genome shotgun (WGS) entry which is preliminary data.</text>
</comment>
<evidence type="ECO:0000313" key="7">
    <source>
        <dbReference type="Proteomes" id="UP000265631"/>
    </source>
</evidence>
<dbReference type="GO" id="GO:0031177">
    <property type="term" value="F:phosphopantetheine binding"/>
    <property type="evidence" value="ECO:0007669"/>
    <property type="project" value="TreeGrafter"/>
</dbReference>